<dbReference type="Gene3D" id="2.60.40.1210">
    <property type="entry name" value="Cellobiose dehydrogenase, cytochrome domain"/>
    <property type="match status" value="1"/>
</dbReference>
<keyword evidence="12" id="KW-1185">Reference proteome</keyword>
<comment type="caution">
    <text evidence="11">The sequence shown here is derived from an EMBL/GenBank/DDBJ whole genome shotgun (WGS) entry which is preliminary data.</text>
</comment>
<keyword evidence="4" id="KW-0249">Electron transport</keyword>
<dbReference type="SMART" id="SM00664">
    <property type="entry name" value="DoH"/>
    <property type="match status" value="1"/>
</dbReference>
<dbReference type="Pfam" id="PF03188">
    <property type="entry name" value="Cytochrom_B561"/>
    <property type="match status" value="1"/>
</dbReference>
<evidence type="ECO:0000256" key="7">
    <source>
        <dbReference type="SAM" id="MobiDB-lite"/>
    </source>
</evidence>
<dbReference type="SUPFAM" id="SSF49344">
    <property type="entry name" value="CBD9-like"/>
    <property type="match status" value="1"/>
</dbReference>
<feature type="transmembrane region" description="Helical" evidence="8">
    <location>
        <begin position="256"/>
        <end position="281"/>
    </location>
</feature>
<feature type="transmembrane region" description="Helical" evidence="8">
    <location>
        <begin position="333"/>
        <end position="353"/>
    </location>
</feature>
<evidence type="ECO:0000256" key="4">
    <source>
        <dbReference type="ARBA" id="ARBA00022982"/>
    </source>
</evidence>
<dbReference type="PANTHER" id="PTHR47797">
    <property type="entry name" value="DEHYDROGENASE, PUTATIVE (AFU_ORTHOLOGUE AFUA_8G05805)-RELATED"/>
    <property type="match status" value="1"/>
</dbReference>
<dbReference type="InterPro" id="IPR006593">
    <property type="entry name" value="Cyt_b561/ferric_Rdtase_TM"/>
</dbReference>
<evidence type="ECO:0000313" key="11">
    <source>
        <dbReference type="EMBL" id="KAJ9614713.1"/>
    </source>
</evidence>
<keyword evidence="2" id="KW-0813">Transport</keyword>
<accession>A0AA38XJW5</accession>
<evidence type="ECO:0000256" key="1">
    <source>
        <dbReference type="ARBA" id="ARBA00004370"/>
    </source>
</evidence>
<dbReference type="PANTHER" id="PTHR47797:SF1">
    <property type="entry name" value="CYTOCHROME B561 DOMAIN-CONTAINING PROTEIN-RELATED"/>
    <property type="match status" value="1"/>
</dbReference>
<evidence type="ECO:0000256" key="3">
    <source>
        <dbReference type="ARBA" id="ARBA00022692"/>
    </source>
</evidence>
<evidence type="ECO:0000256" key="9">
    <source>
        <dbReference type="SAM" id="SignalP"/>
    </source>
</evidence>
<feature type="transmembrane region" description="Helical" evidence="8">
    <location>
        <begin position="359"/>
        <end position="379"/>
    </location>
</feature>
<evidence type="ECO:0000259" key="10">
    <source>
        <dbReference type="PROSITE" id="PS50836"/>
    </source>
</evidence>
<evidence type="ECO:0000256" key="5">
    <source>
        <dbReference type="ARBA" id="ARBA00022989"/>
    </source>
</evidence>
<evidence type="ECO:0000256" key="8">
    <source>
        <dbReference type="SAM" id="Phobius"/>
    </source>
</evidence>
<dbReference type="Gene3D" id="1.20.120.1770">
    <property type="match status" value="1"/>
</dbReference>
<evidence type="ECO:0000313" key="12">
    <source>
        <dbReference type="Proteomes" id="UP001172681"/>
    </source>
</evidence>
<name>A0AA38XJW5_9EURO</name>
<dbReference type="EMBL" id="JAPDRN010000188">
    <property type="protein sequence ID" value="KAJ9614713.1"/>
    <property type="molecule type" value="Genomic_DNA"/>
</dbReference>
<keyword evidence="3 8" id="KW-0812">Transmembrane</keyword>
<evidence type="ECO:0000256" key="6">
    <source>
        <dbReference type="ARBA" id="ARBA00023136"/>
    </source>
</evidence>
<sequence length="433" mass="46424">MSFSNQGRVRGLAATLLLSTFMAATKADVPASTYVGMGTSPKSQDNVTVSINVPDNSTDTLFYHFSAPSSRKWAAFGFGDKMKDALIFVTYASEDGNNVTVSPRLGKGHTMPQHTDDVKVDVLEGSGVINNVFVVNAKCTGCRSWDGGKVDVDSTDQDMIWALGPDGSLKSDDVSASITQHEGHNFFDLNLKDATGTGGVPNVSNTTADSDDFDDGPFGRGHANPGVAFHAFLMVSAFLIVFPAGYLLLRILNKVVIHWAVQTFALLMVCVGTAAGIGISIRQDISPSLNSGHQILGLVILALVITTWVVGFLGHRIYNKTGTPAKIMKGHRVLGPGSILLGIVNTFVGFNFAGNHRGMIIYGVATFFLLLVVGGWTMIRRRQEMRKAPMNTPAAMNFREGQYEPPQGPPPPPLYGEGGIPLQSYSNAPPVYR</sequence>
<keyword evidence="9" id="KW-0732">Signal</keyword>
<protein>
    <recommendedName>
        <fullName evidence="10">DOMON domain-containing protein</fullName>
    </recommendedName>
</protein>
<organism evidence="11 12">
    <name type="scientific">Knufia peltigerae</name>
    <dbReference type="NCBI Taxonomy" id="1002370"/>
    <lineage>
        <taxon>Eukaryota</taxon>
        <taxon>Fungi</taxon>
        <taxon>Dikarya</taxon>
        <taxon>Ascomycota</taxon>
        <taxon>Pezizomycotina</taxon>
        <taxon>Eurotiomycetes</taxon>
        <taxon>Chaetothyriomycetidae</taxon>
        <taxon>Chaetothyriales</taxon>
        <taxon>Trichomeriaceae</taxon>
        <taxon>Knufia</taxon>
    </lineage>
</organism>
<feature type="transmembrane region" description="Helical" evidence="8">
    <location>
        <begin position="293"/>
        <end position="313"/>
    </location>
</feature>
<dbReference type="CDD" id="cd09630">
    <property type="entry name" value="CDH_like_cytochrome"/>
    <property type="match status" value="1"/>
</dbReference>
<comment type="subcellular location">
    <subcellularLocation>
        <location evidence="1">Membrane</location>
    </subcellularLocation>
</comment>
<dbReference type="CDD" id="cd08760">
    <property type="entry name" value="Cyt_b561_FRRS1_like"/>
    <property type="match status" value="1"/>
</dbReference>
<feature type="region of interest" description="Disordered" evidence="7">
    <location>
        <begin position="398"/>
        <end position="433"/>
    </location>
</feature>
<reference evidence="11" key="1">
    <citation type="submission" date="2022-10" db="EMBL/GenBank/DDBJ databases">
        <title>Culturing micro-colonial fungi from biological soil crusts in the Mojave desert and describing Neophaeococcomyces mojavensis, and introducing the new genera and species Taxawa tesnikishii.</title>
        <authorList>
            <person name="Kurbessoian T."/>
            <person name="Stajich J.E."/>
        </authorList>
    </citation>
    <scope>NUCLEOTIDE SEQUENCE</scope>
    <source>
        <strain evidence="11">TK_35</strain>
    </source>
</reference>
<dbReference type="AlphaFoldDB" id="A0AA38XJW5"/>
<keyword evidence="6 8" id="KW-0472">Membrane</keyword>
<dbReference type="SMART" id="SM00665">
    <property type="entry name" value="B561"/>
    <property type="match status" value="1"/>
</dbReference>
<feature type="transmembrane region" description="Helical" evidence="8">
    <location>
        <begin position="227"/>
        <end position="249"/>
    </location>
</feature>
<keyword evidence="5 8" id="KW-1133">Transmembrane helix</keyword>
<evidence type="ECO:0000256" key="2">
    <source>
        <dbReference type="ARBA" id="ARBA00022448"/>
    </source>
</evidence>
<dbReference type="Proteomes" id="UP001172681">
    <property type="component" value="Unassembled WGS sequence"/>
</dbReference>
<dbReference type="PROSITE" id="PS50836">
    <property type="entry name" value="DOMON"/>
    <property type="match status" value="1"/>
</dbReference>
<proteinExistence type="predicted"/>
<dbReference type="GO" id="GO:0016020">
    <property type="term" value="C:membrane"/>
    <property type="evidence" value="ECO:0007669"/>
    <property type="project" value="UniProtKB-SubCell"/>
</dbReference>
<feature type="domain" description="DOMON" evidence="10">
    <location>
        <begin position="45"/>
        <end position="164"/>
    </location>
</feature>
<feature type="chain" id="PRO_5041299536" description="DOMON domain-containing protein" evidence="9">
    <location>
        <begin position="28"/>
        <end position="433"/>
    </location>
</feature>
<dbReference type="InterPro" id="IPR015920">
    <property type="entry name" value="Cellobiose_DH-like_cyt"/>
</dbReference>
<feature type="signal peptide" evidence="9">
    <location>
        <begin position="1"/>
        <end position="27"/>
    </location>
</feature>
<dbReference type="Pfam" id="PF16010">
    <property type="entry name" value="CDH-cyt"/>
    <property type="match status" value="1"/>
</dbReference>
<gene>
    <name evidence="11" type="ORF">H2204_014521</name>
</gene>
<dbReference type="InterPro" id="IPR005018">
    <property type="entry name" value="DOMON_domain"/>
</dbReference>